<name>A0A9D1V7M4_9FIRM</name>
<evidence type="ECO:0000313" key="2">
    <source>
        <dbReference type="EMBL" id="HIX07259.1"/>
    </source>
</evidence>
<organism evidence="2 3">
    <name type="scientific">Candidatus Borkfalkia faecipullorum</name>
    <dbReference type="NCBI Taxonomy" id="2838510"/>
    <lineage>
        <taxon>Bacteria</taxon>
        <taxon>Bacillati</taxon>
        <taxon>Bacillota</taxon>
        <taxon>Clostridia</taxon>
        <taxon>Christensenellales</taxon>
        <taxon>Christensenellaceae</taxon>
        <taxon>Candidatus Borkfalkia</taxon>
    </lineage>
</organism>
<dbReference type="PROSITE" id="PS51257">
    <property type="entry name" value="PROKAR_LIPOPROTEIN"/>
    <property type="match status" value="1"/>
</dbReference>
<dbReference type="EMBL" id="DXFX01000029">
    <property type="protein sequence ID" value="HIX07259.1"/>
    <property type="molecule type" value="Genomic_DNA"/>
</dbReference>
<comment type="caution">
    <text evidence="2">The sequence shown here is derived from an EMBL/GenBank/DDBJ whole genome shotgun (WGS) entry which is preliminary data.</text>
</comment>
<dbReference type="SUPFAM" id="SSF53850">
    <property type="entry name" value="Periplasmic binding protein-like II"/>
    <property type="match status" value="1"/>
</dbReference>
<accession>A0A9D1V7M4</accession>
<proteinExistence type="predicted"/>
<feature type="signal peptide" evidence="1">
    <location>
        <begin position="1"/>
        <end position="22"/>
    </location>
</feature>
<dbReference type="AlphaFoldDB" id="A0A9D1V7M4"/>
<evidence type="ECO:0000313" key="3">
    <source>
        <dbReference type="Proteomes" id="UP000824204"/>
    </source>
</evidence>
<sequence length="405" mass="44612">MRKLLSVLLAGAFIVSAAGALSACNRTEASGIEKKVEAAATMTEDELIAEAAKETGKFVAYGNSSRIVDAMEGFVAKYGTQLNLSSSNAAASKQTDTEIFTLIDTESKASSNTQNASMVLIQDSASLDLYRTSTDLFYNYVPASLGSNISESDKVPLAQQYINKLFMWNNQGSDVPEFSNVWELTEDTYKDKIFFKSPKSEQVNMNFLIMLTGEEWSGKLEDAYLALNNTAADDVGSGKKYENYGYKWISEFIANCNFSINSDTTMAQNLSKPENAGRMGLFVLSKLRDDSVLTENLQVAAWNEGSDNNYVKIEPFAGFMYALYAQLASHGPRPYTAMLFINYLMTAEGFAPWASLGGYSSNSSIPVTEGDSELSFWRDNLVFEDGKYIISVKTKVEDYINGLLK</sequence>
<reference evidence="2" key="2">
    <citation type="submission" date="2021-04" db="EMBL/GenBank/DDBJ databases">
        <authorList>
            <person name="Gilroy R."/>
        </authorList>
    </citation>
    <scope>NUCLEOTIDE SEQUENCE</scope>
    <source>
        <strain evidence="2">811</strain>
    </source>
</reference>
<feature type="chain" id="PRO_5038384533" description="ABC transporter substrate-binding protein" evidence="1">
    <location>
        <begin position="23"/>
        <end position="405"/>
    </location>
</feature>
<evidence type="ECO:0008006" key="4">
    <source>
        <dbReference type="Google" id="ProtNLM"/>
    </source>
</evidence>
<keyword evidence="1" id="KW-0732">Signal</keyword>
<gene>
    <name evidence="2" type="ORF">H9741_02175</name>
</gene>
<dbReference type="Proteomes" id="UP000824204">
    <property type="component" value="Unassembled WGS sequence"/>
</dbReference>
<evidence type="ECO:0000256" key="1">
    <source>
        <dbReference type="SAM" id="SignalP"/>
    </source>
</evidence>
<reference evidence="2" key="1">
    <citation type="journal article" date="2021" name="PeerJ">
        <title>Extensive microbial diversity within the chicken gut microbiome revealed by metagenomics and culture.</title>
        <authorList>
            <person name="Gilroy R."/>
            <person name="Ravi A."/>
            <person name="Getino M."/>
            <person name="Pursley I."/>
            <person name="Horton D.L."/>
            <person name="Alikhan N.F."/>
            <person name="Baker D."/>
            <person name="Gharbi K."/>
            <person name="Hall N."/>
            <person name="Watson M."/>
            <person name="Adriaenssens E.M."/>
            <person name="Foster-Nyarko E."/>
            <person name="Jarju S."/>
            <person name="Secka A."/>
            <person name="Antonio M."/>
            <person name="Oren A."/>
            <person name="Chaudhuri R.R."/>
            <person name="La Ragione R."/>
            <person name="Hildebrand F."/>
            <person name="Pallen M.J."/>
        </authorList>
    </citation>
    <scope>NUCLEOTIDE SEQUENCE</scope>
    <source>
        <strain evidence="2">811</strain>
    </source>
</reference>
<protein>
    <recommendedName>
        <fullName evidence="4">ABC transporter substrate-binding protein</fullName>
    </recommendedName>
</protein>